<keyword evidence="1" id="KW-0805">Transcription regulation</keyword>
<dbReference type="RefSeq" id="WP_179646042.1">
    <property type="nucleotide sequence ID" value="NZ_BAAAYY010000044.1"/>
</dbReference>
<protein>
    <submittedName>
        <fullName evidence="5">DNA-binding transcriptional ArsR family regulator</fullName>
    </submittedName>
</protein>
<dbReference type="PANTHER" id="PTHR33154:SF12">
    <property type="entry name" value="TRANSCRIPTIONAL REGULATORY PROTEIN"/>
    <property type="match status" value="1"/>
</dbReference>
<organism evidence="5 6">
    <name type="scientific">Spinactinospora alkalitolerans</name>
    <dbReference type="NCBI Taxonomy" id="687207"/>
    <lineage>
        <taxon>Bacteria</taxon>
        <taxon>Bacillati</taxon>
        <taxon>Actinomycetota</taxon>
        <taxon>Actinomycetes</taxon>
        <taxon>Streptosporangiales</taxon>
        <taxon>Nocardiopsidaceae</taxon>
        <taxon>Spinactinospora</taxon>
    </lineage>
</organism>
<comment type="caution">
    <text evidence="5">The sequence shown here is derived from an EMBL/GenBank/DDBJ whole genome shotgun (WGS) entry which is preliminary data.</text>
</comment>
<sequence>MSSLPETSAEFTWLPQPDLATLDVGVLLHALADPTRLQIVRLLMEKGEGSCGSLELPVNRSTVSHHLRILRDSGVVSTRLQGTSRLSRLRWDEIEERFPGLFPAIIDAAPPADRTSGGRSH</sequence>
<dbReference type="PROSITE" id="PS50987">
    <property type="entry name" value="HTH_ARSR_2"/>
    <property type="match status" value="1"/>
</dbReference>
<keyword evidence="2 5" id="KW-0238">DNA-binding</keyword>
<dbReference type="InterPro" id="IPR036388">
    <property type="entry name" value="WH-like_DNA-bd_sf"/>
</dbReference>
<dbReference type="GO" id="GO:0003677">
    <property type="term" value="F:DNA binding"/>
    <property type="evidence" value="ECO:0007669"/>
    <property type="project" value="UniProtKB-KW"/>
</dbReference>
<dbReference type="EMBL" id="JACCCC010000001">
    <property type="protein sequence ID" value="NYE50585.1"/>
    <property type="molecule type" value="Genomic_DNA"/>
</dbReference>
<evidence type="ECO:0000256" key="1">
    <source>
        <dbReference type="ARBA" id="ARBA00023015"/>
    </source>
</evidence>
<dbReference type="InterPro" id="IPR011991">
    <property type="entry name" value="ArsR-like_HTH"/>
</dbReference>
<accession>A0A852U4X0</accession>
<evidence type="ECO:0000256" key="3">
    <source>
        <dbReference type="ARBA" id="ARBA00023163"/>
    </source>
</evidence>
<keyword evidence="6" id="KW-1185">Reference proteome</keyword>
<evidence type="ECO:0000313" key="6">
    <source>
        <dbReference type="Proteomes" id="UP000589036"/>
    </source>
</evidence>
<dbReference type="InterPro" id="IPR036390">
    <property type="entry name" value="WH_DNA-bd_sf"/>
</dbReference>
<gene>
    <name evidence="5" type="ORF">HDA32_005705</name>
</gene>
<dbReference type="InterPro" id="IPR051081">
    <property type="entry name" value="HTH_MetalResp_TranReg"/>
</dbReference>
<name>A0A852U4X0_9ACTN</name>
<evidence type="ECO:0000313" key="5">
    <source>
        <dbReference type="EMBL" id="NYE50585.1"/>
    </source>
</evidence>
<dbReference type="Pfam" id="PF01022">
    <property type="entry name" value="HTH_5"/>
    <property type="match status" value="1"/>
</dbReference>
<reference evidence="5 6" key="1">
    <citation type="submission" date="2020-07" db="EMBL/GenBank/DDBJ databases">
        <title>Sequencing the genomes of 1000 actinobacteria strains.</title>
        <authorList>
            <person name="Klenk H.-P."/>
        </authorList>
    </citation>
    <scope>NUCLEOTIDE SEQUENCE [LARGE SCALE GENOMIC DNA]</scope>
    <source>
        <strain evidence="5 6">CXB654</strain>
    </source>
</reference>
<dbReference type="CDD" id="cd00090">
    <property type="entry name" value="HTH_ARSR"/>
    <property type="match status" value="1"/>
</dbReference>
<keyword evidence="3" id="KW-0804">Transcription</keyword>
<dbReference type="Gene3D" id="1.10.10.10">
    <property type="entry name" value="Winged helix-like DNA-binding domain superfamily/Winged helix DNA-binding domain"/>
    <property type="match status" value="1"/>
</dbReference>
<dbReference type="SMART" id="SM00418">
    <property type="entry name" value="HTH_ARSR"/>
    <property type="match status" value="1"/>
</dbReference>
<dbReference type="AlphaFoldDB" id="A0A852U4X0"/>
<evidence type="ECO:0000256" key="2">
    <source>
        <dbReference type="ARBA" id="ARBA00023125"/>
    </source>
</evidence>
<dbReference type="InterPro" id="IPR001845">
    <property type="entry name" value="HTH_ArsR_DNA-bd_dom"/>
</dbReference>
<dbReference type="Proteomes" id="UP000589036">
    <property type="component" value="Unassembled WGS sequence"/>
</dbReference>
<dbReference type="PANTHER" id="PTHR33154">
    <property type="entry name" value="TRANSCRIPTIONAL REGULATOR, ARSR FAMILY"/>
    <property type="match status" value="1"/>
</dbReference>
<dbReference type="GO" id="GO:0003700">
    <property type="term" value="F:DNA-binding transcription factor activity"/>
    <property type="evidence" value="ECO:0007669"/>
    <property type="project" value="InterPro"/>
</dbReference>
<dbReference type="SUPFAM" id="SSF46785">
    <property type="entry name" value="Winged helix' DNA-binding domain"/>
    <property type="match status" value="1"/>
</dbReference>
<evidence type="ECO:0000259" key="4">
    <source>
        <dbReference type="PROSITE" id="PS50987"/>
    </source>
</evidence>
<dbReference type="PRINTS" id="PR00778">
    <property type="entry name" value="HTHARSR"/>
</dbReference>
<dbReference type="NCBIfam" id="NF033788">
    <property type="entry name" value="HTH_metalloreg"/>
    <property type="match status" value="1"/>
</dbReference>
<feature type="domain" description="HTH arsR-type" evidence="4">
    <location>
        <begin position="16"/>
        <end position="109"/>
    </location>
</feature>
<proteinExistence type="predicted"/>